<proteinExistence type="predicted"/>
<protein>
    <recommendedName>
        <fullName evidence="1">SET domain-containing protein</fullName>
    </recommendedName>
</protein>
<dbReference type="InterPro" id="IPR053209">
    <property type="entry name" value="Gramillin-biosynth_MTr"/>
</dbReference>
<dbReference type="SUPFAM" id="SSF82199">
    <property type="entry name" value="SET domain"/>
    <property type="match status" value="1"/>
</dbReference>
<dbReference type="EMBL" id="RWJN01000049">
    <property type="protein sequence ID" value="TCD69091.1"/>
    <property type="molecule type" value="Genomic_DNA"/>
</dbReference>
<accession>A0A4R0RKR4</accession>
<dbReference type="InterPro" id="IPR011990">
    <property type="entry name" value="TPR-like_helical_dom_sf"/>
</dbReference>
<dbReference type="InterPro" id="IPR046341">
    <property type="entry name" value="SET_dom_sf"/>
</dbReference>
<evidence type="ECO:0000313" key="2">
    <source>
        <dbReference type="EMBL" id="TCD69091.1"/>
    </source>
</evidence>
<organism evidence="2 3">
    <name type="scientific">Steccherinum ochraceum</name>
    <dbReference type="NCBI Taxonomy" id="92696"/>
    <lineage>
        <taxon>Eukaryota</taxon>
        <taxon>Fungi</taxon>
        <taxon>Dikarya</taxon>
        <taxon>Basidiomycota</taxon>
        <taxon>Agaricomycotina</taxon>
        <taxon>Agaricomycetes</taxon>
        <taxon>Polyporales</taxon>
        <taxon>Steccherinaceae</taxon>
        <taxon>Steccherinum</taxon>
    </lineage>
</organism>
<dbReference type="PANTHER" id="PTHR47643:SF2">
    <property type="entry name" value="TPR DOMAIN PROTEIN (AFU_ORTHOLOGUE AFUA_5G12710)"/>
    <property type="match status" value="1"/>
</dbReference>
<dbReference type="Pfam" id="PF00856">
    <property type="entry name" value="SET"/>
    <property type="match status" value="1"/>
</dbReference>
<dbReference type="SUPFAM" id="SSF48452">
    <property type="entry name" value="TPR-like"/>
    <property type="match status" value="1"/>
</dbReference>
<sequence>MAASLSDLTRLVEWAGLDPELLQQAMTDPNIRRLVSENSATQSHLDFLPSQVSPGDEGDEDLPAKLLEQAKAAHLRDQFLPPIKAPQISRSALLASFARPSSRSRSTNGSTAVQIRQNLVGTSPGYATTILGELRRVGINDMFARMRQEGAYLLCRIISLTSHTVSVDMIVEDPFGIACMLAVYRYPTTLDCTEEQADAIFPIGTILAVREPCYRLPPSGKVPYVRVDAPSDIVFLGPDSALLNDVSWAARGPSVAIRQPDTAAAWKDRGNHYFKRKEWICAASAFSDGLVQDPENHLLLLNRSAAYLELGWFRSAAYDAERVIGMNLQNPQLVRKAVYRAAKAYYLSGRYDDVRRLSSGNPDGAETQQLCRSAEQRLCERDSGQYDWASIFSATRAPASRPDIAAYLGPVEVRTPTESSRPRGLFVTQNVKAGDLLMVSKPIASYFPEDTPSKRGEASMTFNMLKNAIETRGEYALVDLIVHRLWDDPGLASIIQAMYAGEGFPTASAYAPVPPTAAFSTGCLSHSRVPGVDIDIGRVEGVAAMDVFDISEHPVTFLVSASEQDEGNKPEHPAALYELPSFCNHACLPSAGRAFFGDVMVVRATQDLKAGEEVTMSYYDSTETYQKRTDSIQRQWQFACDCLLCKADLSDTAAARSQRAEAVAMLSSLGIAAIKQRIAQIKSSYSDSPERRQCGVKPELYLASRRLGFAYCSENSAMGMSFLTPSKAKACLIAFMDALEAVGLVITDRSVSGQVINPSALPVDTTRLPALSHLCTVSVIQMVSALWSIGENVRAKNWLKVAIRIENFDTGGAEALFREKYHSVLIDLPF</sequence>
<feature type="domain" description="SET" evidence="1">
    <location>
        <begin position="409"/>
        <end position="619"/>
    </location>
</feature>
<dbReference type="PANTHER" id="PTHR47643">
    <property type="entry name" value="TPR DOMAIN PROTEIN (AFU_ORTHOLOGUE AFUA_5G12710)"/>
    <property type="match status" value="1"/>
</dbReference>
<keyword evidence="3" id="KW-1185">Reference proteome</keyword>
<dbReference type="STRING" id="92696.A0A4R0RKR4"/>
<dbReference type="InterPro" id="IPR001214">
    <property type="entry name" value="SET_dom"/>
</dbReference>
<evidence type="ECO:0000313" key="3">
    <source>
        <dbReference type="Proteomes" id="UP000292702"/>
    </source>
</evidence>
<gene>
    <name evidence="2" type="ORF">EIP91_008733</name>
</gene>
<dbReference type="PROSITE" id="PS50280">
    <property type="entry name" value="SET"/>
    <property type="match status" value="1"/>
</dbReference>
<dbReference type="Gene3D" id="1.25.40.10">
    <property type="entry name" value="Tetratricopeptide repeat domain"/>
    <property type="match status" value="1"/>
</dbReference>
<dbReference type="OrthoDB" id="5945798at2759"/>
<dbReference type="CDD" id="cd20071">
    <property type="entry name" value="SET_SMYD"/>
    <property type="match status" value="1"/>
</dbReference>
<evidence type="ECO:0000259" key="1">
    <source>
        <dbReference type="PROSITE" id="PS50280"/>
    </source>
</evidence>
<name>A0A4R0RKR4_9APHY</name>
<dbReference type="AlphaFoldDB" id="A0A4R0RKR4"/>
<dbReference type="Proteomes" id="UP000292702">
    <property type="component" value="Unassembled WGS sequence"/>
</dbReference>
<dbReference type="Gene3D" id="2.170.270.10">
    <property type="entry name" value="SET domain"/>
    <property type="match status" value="1"/>
</dbReference>
<reference evidence="2 3" key="1">
    <citation type="submission" date="2018-11" db="EMBL/GenBank/DDBJ databases">
        <title>Genome assembly of Steccherinum ochraceum LE-BIN_3174, the white-rot fungus of the Steccherinaceae family (The Residual Polyporoid clade, Polyporales, Basidiomycota).</title>
        <authorList>
            <person name="Fedorova T.V."/>
            <person name="Glazunova O.A."/>
            <person name="Landesman E.O."/>
            <person name="Moiseenko K.V."/>
            <person name="Psurtseva N.V."/>
            <person name="Savinova O.S."/>
            <person name="Shakhova N.V."/>
            <person name="Tyazhelova T.V."/>
            <person name="Vasina D.V."/>
        </authorList>
    </citation>
    <scope>NUCLEOTIDE SEQUENCE [LARGE SCALE GENOMIC DNA]</scope>
    <source>
        <strain evidence="2 3">LE-BIN_3174</strain>
    </source>
</reference>
<comment type="caution">
    <text evidence="2">The sequence shown here is derived from an EMBL/GenBank/DDBJ whole genome shotgun (WGS) entry which is preliminary data.</text>
</comment>